<gene>
    <name evidence="2" type="ORF">PHLCEN_2v6724</name>
</gene>
<keyword evidence="1" id="KW-1133">Transmembrane helix</keyword>
<keyword evidence="3" id="KW-1185">Reference proteome</keyword>
<proteinExistence type="predicted"/>
<organism evidence="2 3">
    <name type="scientific">Hermanssonia centrifuga</name>
    <dbReference type="NCBI Taxonomy" id="98765"/>
    <lineage>
        <taxon>Eukaryota</taxon>
        <taxon>Fungi</taxon>
        <taxon>Dikarya</taxon>
        <taxon>Basidiomycota</taxon>
        <taxon>Agaricomycotina</taxon>
        <taxon>Agaricomycetes</taxon>
        <taxon>Polyporales</taxon>
        <taxon>Meruliaceae</taxon>
        <taxon>Hermanssonia</taxon>
    </lineage>
</organism>
<keyword evidence="1" id="KW-0472">Membrane</keyword>
<evidence type="ECO:0000313" key="2">
    <source>
        <dbReference type="EMBL" id="PSR80467.1"/>
    </source>
</evidence>
<sequence length="113" mass="13119">MTVDKPPDFVDDFAQTRVTIYMGFISFSILVWDHIVTFTFTRWNISGKDTRAHNRYLTPLGFIINLFGRSHPKPEYHALILDRSLYVSIMDDISECHHQTSSNASQLELDQLL</sequence>
<keyword evidence="1" id="KW-0812">Transmembrane</keyword>
<feature type="transmembrane region" description="Helical" evidence="1">
    <location>
        <begin position="20"/>
        <end position="41"/>
    </location>
</feature>
<dbReference type="EMBL" id="MLYV02000653">
    <property type="protein sequence ID" value="PSR80467.1"/>
    <property type="molecule type" value="Genomic_DNA"/>
</dbReference>
<evidence type="ECO:0000256" key="1">
    <source>
        <dbReference type="SAM" id="Phobius"/>
    </source>
</evidence>
<comment type="caution">
    <text evidence="2">The sequence shown here is derived from an EMBL/GenBank/DDBJ whole genome shotgun (WGS) entry which is preliminary data.</text>
</comment>
<reference evidence="2 3" key="1">
    <citation type="submission" date="2018-02" db="EMBL/GenBank/DDBJ databases">
        <title>Genome sequence of the basidiomycete white-rot fungus Phlebia centrifuga.</title>
        <authorList>
            <person name="Granchi Z."/>
            <person name="Peng M."/>
            <person name="de Vries R.P."/>
            <person name="Hilden K."/>
            <person name="Makela M.R."/>
            <person name="Grigoriev I."/>
            <person name="Riley R."/>
        </authorList>
    </citation>
    <scope>NUCLEOTIDE SEQUENCE [LARGE SCALE GENOMIC DNA]</scope>
    <source>
        <strain evidence="2 3">FBCC195</strain>
    </source>
</reference>
<dbReference type="OrthoDB" id="3354157at2759"/>
<name>A0A2R6NYN8_9APHY</name>
<protein>
    <submittedName>
        <fullName evidence="2">Uncharacterized protein</fullName>
    </submittedName>
</protein>
<accession>A0A2R6NYN8</accession>
<dbReference type="Proteomes" id="UP000186601">
    <property type="component" value="Unassembled WGS sequence"/>
</dbReference>
<evidence type="ECO:0000313" key="3">
    <source>
        <dbReference type="Proteomes" id="UP000186601"/>
    </source>
</evidence>
<dbReference type="AlphaFoldDB" id="A0A2R6NYN8"/>